<evidence type="ECO:0000256" key="12">
    <source>
        <dbReference type="ARBA" id="ARBA00022993"/>
    </source>
</evidence>
<comment type="similarity">
    <text evidence="4 14 15">Belongs to the prokaryotic pantothenate kinase family.</text>
</comment>
<evidence type="ECO:0000256" key="13">
    <source>
        <dbReference type="ARBA" id="ARBA00032866"/>
    </source>
</evidence>
<evidence type="ECO:0000256" key="11">
    <source>
        <dbReference type="ARBA" id="ARBA00022840"/>
    </source>
</evidence>
<accession>A0ABR9DP01</accession>
<evidence type="ECO:0000313" key="18">
    <source>
        <dbReference type="EMBL" id="MBD9698842.1"/>
    </source>
</evidence>
<dbReference type="EC" id="2.7.1.33" evidence="5 14"/>
<name>A0ABR9DP01_9MICO</name>
<evidence type="ECO:0000259" key="17">
    <source>
        <dbReference type="Pfam" id="PF00485"/>
    </source>
</evidence>
<feature type="binding site" evidence="14">
    <location>
        <begin position="112"/>
        <end position="119"/>
    </location>
    <ligand>
        <name>ATP</name>
        <dbReference type="ChEBI" id="CHEBI:30616"/>
    </ligand>
</feature>
<dbReference type="Gene3D" id="3.40.50.300">
    <property type="entry name" value="P-loop containing nucleotide triphosphate hydrolases"/>
    <property type="match status" value="1"/>
</dbReference>
<dbReference type="Proteomes" id="UP000642107">
    <property type="component" value="Unassembled WGS sequence"/>
</dbReference>
<keyword evidence="10 14" id="KW-0418">Kinase</keyword>
<dbReference type="SUPFAM" id="SSF52540">
    <property type="entry name" value="P-loop containing nucleoside triphosphate hydrolases"/>
    <property type="match status" value="1"/>
</dbReference>
<dbReference type="NCBIfam" id="TIGR00554">
    <property type="entry name" value="panK_bact"/>
    <property type="match status" value="1"/>
</dbReference>
<feature type="domain" description="Phosphoribulokinase/uridine kinase" evidence="17">
    <location>
        <begin position="107"/>
        <end position="249"/>
    </location>
</feature>
<evidence type="ECO:0000256" key="10">
    <source>
        <dbReference type="ARBA" id="ARBA00022777"/>
    </source>
</evidence>
<comment type="subcellular location">
    <subcellularLocation>
        <location evidence="2 14 15">Cytoplasm</location>
    </subcellularLocation>
</comment>
<evidence type="ECO:0000256" key="6">
    <source>
        <dbReference type="ARBA" id="ARBA00015080"/>
    </source>
</evidence>
<dbReference type="EMBL" id="JACZDF010000002">
    <property type="protein sequence ID" value="MBD9698842.1"/>
    <property type="molecule type" value="Genomic_DNA"/>
</dbReference>
<proteinExistence type="inferred from homology"/>
<keyword evidence="9 14" id="KW-0547">Nucleotide-binding</keyword>
<dbReference type="Pfam" id="PF00485">
    <property type="entry name" value="PRK"/>
    <property type="match status" value="1"/>
</dbReference>
<dbReference type="InterPro" id="IPR027417">
    <property type="entry name" value="P-loop_NTPase"/>
</dbReference>
<dbReference type="PIRSF" id="PIRSF000545">
    <property type="entry name" value="Pantothenate_kin"/>
    <property type="match status" value="1"/>
</dbReference>
<evidence type="ECO:0000256" key="2">
    <source>
        <dbReference type="ARBA" id="ARBA00004496"/>
    </source>
</evidence>
<protein>
    <recommendedName>
        <fullName evidence="6 14">Pantothenate kinase</fullName>
        <ecNumber evidence="5 14">2.7.1.33</ecNumber>
    </recommendedName>
    <alternativeName>
        <fullName evidence="13 14">Pantothenic acid kinase</fullName>
    </alternativeName>
</protein>
<dbReference type="CDD" id="cd02025">
    <property type="entry name" value="PanK"/>
    <property type="match status" value="1"/>
</dbReference>
<reference evidence="18 19" key="1">
    <citation type="submission" date="2020-09" db="EMBL/GenBank/DDBJ databases">
        <title>Flavimobilis rhizosphaerae sp. nov., isolated from rhizosphere soil of Spartina alterniflora.</title>
        <authorList>
            <person name="Hanqin C."/>
        </authorList>
    </citation>
    <scope>NUCLEOTIDE SEQUENCE [LARGE SCALE GENOMIC DNA]</scope>
    <source>
        <strain evidence="18 19">GY 10621</strain>
    </source>
</reference>
<organism evidence="18 19">
    <name type="scientific">Flavimobilis rhizosphaerae</name>
    <dbReference type="NCBI Taxonomy" id="2775421"/>
    <lineage>
        <taxon>Bacteria</taxon>
        <taxon>Bacillati</taxon>
        <taxon>Actinomycetota</taxon>
        <taxon>Actinomycetes</taxon>
        <taxon>Micrococcales</taxon>
        <taxon>Jonesiaceae</taxon>
        <taxon>Flavimobilis</taxon>
    </lineage>
</organism>
<evidence type="ECO:0000313" key="19">
    <source>
        <dbReference type="Proteomes" id="UP000642107"/>
    </source>
</evidence>
<comment type="caution">
    <text evidence="18">The sequence shown here is derived from an EMBL/GenBank/DDBJ whole genome shotgun (WGS) entry which is preliminary data.</text>
</comment>
<dbReference type="InterPro" id="IPR006083">
    <property type="entry name" value="PRK/URK"/>
</dbReference>
<dbReference type="PANTHER" id="PTHR10285">
    <property type="entry name" value="URIDINE KINASE"/>
    <property type="match status" value="1"/>
</dbReference>
<evidence type="ECO:0000256" key="8">
    <source>
        <dbReference type="ARBA" id="ARBA00022679"/>
    </source>
</evidence>
<evidence type="ECO:0000256" key="3">
    <source>
        <dbReference type="ARBA" id="ARBA00005225"/>
    </source>
</evidence>
<keyword evidence="11 14" id="KW-0067">ATP-binding</keyword>
<evidence type="ECO:0000256" key="5">
    <source>
        <dbReference type="ARBA" id="ARBA00012102"/>
    </source>
</evidence>
<evidence type="ECO:0000256" key="4">
    <source>
        <dbReference type="ARBA" id="ARBA00006087"/>
    </source>
</evidence>
<dbReference type="InterPro" id="IPR004566">
    <property type="entry name" value="PanK"/>
</dbReference>
<keyword evidence="8 14" id="KW-0808">Transferase</keyword>
<comment type="catalytic activity">
    <reaction evidence="1 14 15">
        <text>(R)-pantothenate + ATP = (R)-4'-phosphopantothenate + ADP + H(+)</text>
        <dbReference type="Rhea" id="RHEA:16373"/>
        <dbReference type="ChEBI" id="CHEBI:10986"/>
        <dbReference type="ChEBI" id="CHEBI:15378"/>
        <dbReference type="ChEBI" id="CHEBI:29032"/>
        <dbReference type="ChEBI" id="CHEBI:30616"/>
        <dbReference type="ChEBI" id="CHEBI:456216"/>
        <dbReference type="EC" id="2.7.1.33"/>
    </reaction>
</comment>
<evidence type="ECO:0000256" key="14">
    <source>
        <dbReference type="HAMAP-Rule" id="MF_00215"/>
    </source>
</evidence>
<keyword evidence="19" id="KW-1185">Reference proteome</keyword>
<evidence type="ECO:0000256" key="16">
    <source>
        <dbReference type="SAM" id="MobiDB-lite"/>
    </source>
</evidence>
<keyword evidence="7 14" id="KW-0963">Cytoplasm</keyword>
<dbReference type="GO" id="GO:0004594">
    <property type="term" value="F:pantothenate kinase activity"/>
    <property type="evidence" value="ECO:0007669"/>
    <property type="project" value="UniProtKB-EC"/>
</dbReference>
<dbReference type="HAMAP" id="MF_00215">
    <property type="entry name" value="Pantothen_kinase_1"/>
    <property type="match status" value="1"/>
</dbReference>
<keyword evidence="12 14" id="KW-0173">Coenzyme A biosynthesis</keyword>
<evidence type="ECO:0000256" key="7">
    <source>
        <dbReference type="ARBA" id="ARBA00022490"/>
    </source>
</evidence>
<comment type="pathway">
    <text evidence="3 14 15">Cofactor biosynthesis; coenzyme A biosynthesis; CoA from (R)-pantothenate: step 1/5.</text>
</comment>
<feature type="region of interest" description="Disordered" evidence="16">
    <location>
        <begin position="1"/>
        <end position="27"/>
    </location>
</feature>
<sequence length="334" mass="37240">MLRVRFASQPSGVDNRTVTPTPPVPRSPYVEMDRTAWSRLAASTPLPLTAADLDGLRGLGDPIGLPEVEAIYHPISRLLNLYVTATRGLHAATSTFLHEDAPPTPYVIGVAGSVAVGKSTTSRVLRHLLARWPETPNVQLVTTDGFLLPNAELERRGLMERKGFPESFDRRALVRFLTKVKAGHAEVRAPVYSHLTYDIVPDEHVVVRRPDVLIVEGLNVLQPARPSVDSASSLAVSDFFDFSIYVDGRTADVKQWYIDRFLSLRETAFARPESYFRRYAELTDDEAISKAESIWDTINAPNLVENILPTRSRATLVLTKGPNHSIQRVRLRKL</sequence>
<evidence type="ECO:0000256" key="1">
    <source>
        <dbReference type="ARBA" id="ARBA00001206"/>
    </source>
</evidence>
<gene>
    <name evidence="14" type="primary">coaA</name>
    <name evidence="18" type="ORF">IGS67_04940</name>
</gene>
<evidence type="ECO:0000256" key="15">
    <source>
        <dbReference type="RuleBase" id="RU003530"/>
    </source>
</evidence>
<evidence type="ECO:0000256" key="9">
    <source>
        <dbReference type="ARBA" id="ARBA00022741"/>
    </source>
</evidence>